<dbReference type="Pfam" id="PF13637">
    <property type="entry name" value="Ank_4"/>
    <property type="match status" value="1"/>
</dbReference>
<dbReference type="PROSITE" id="PS51257">
    <property type="entry name" value="PROKAR_LIPOPROTEIN"/>
    <property type="match status" value="1"/>
</dbReference>
<comment type="caution">
    <text evidence="5">The sequence shown here is derived from an EMBL/GenBank/DDBJ whole genome shotgun (WGS) entry which is preliminary data.</text>
</comment>
<dbReference type="RefSeq" id="WP_144900537.1">
    <property type="nucleotide sequence ID" value="NZ_VLKN01000009.1"/>
</dbReference>
<dbReference type="SMART" id="SM00248">
    <property type="entry name" value="ANK"/>
    <property type="match status" value="3"/>
</dbReference>
<organism evidence="5 6">
    <name type="scientific">Luteimonas cucumeris</name>
    <dbReference type="NCBI Taxonomy" id="985012"/>
    <lineage>
        <taxon>Bacteria</taxon>
        <taxon>Pseudomonadati</taxon>
        <taxon>Pseudomonadota</taxon>
        <taxon>Gammaproteobacteria</taxon>
        <taxon>Lysobacterales</taxon>
        <taxon>Lysobacteraceae</taxon>
        <taxon>Luteimonas</taxon>
    </lineage>
</organism>
<dbReference type="PROSITE" id="PS50297">
    <property type="entry name" value="ANK_REP_REGION"/>
    <property type="match status" value="1"/>
</dbReference>
<evidence type="ECO:0000256" key="1">
    <source>
        <dbReference type="ARBA" id="ARBA00022737"/>
    </source>
</evidence>
<protein>
    <submittedName>
        <fullName evidence="5">Uncharacterized protein</fullName>
    </submittedName>
</protein>
<keyword evidence="6" id="KW-1185">Reference proteome</keyword>
<dbReference type="EMBL" id="VLKN01000009">
    <property type="protein sequence ID" value="TWH99751.1"/>
    <property type="molecule type" value="Genomic_DNA"/>
</dbReference>
<dbReference type="PROSITE" id="PS50088">
    <property type="entry name" value="ANK_REPEAT"/>
    <property type="match status" value="2"/>
</dbReference>
<gene>
    <name evidence="5" type="ORF">IP90_03059</name>
</gene>
<dbReference type="PANTHER" id="PTHR24171">
    <property type="entry name" value="ANKYRIN REPEAT DOMAIN-CONTAINING PROTEIN 39-RELATED"/>
    <property type="match status" value="1"/>
</dbReference>
<dbReference type="Pfam" id="PF12796">
    <property type="entry name" value="Ank_2"/>
    <property type="match status" value="1"/>
</dbReference>
<dbReference type="InterPro" id="IPR002110">
    <property type="entry name" value="Ankyrin_rpt"/>
</dbReference>
<feature type="signal peptide" evidence="4">
    <location>
        <begin position="1"/>
        <end position="19"/>
    </location>
</feature>
<dbReference type="SUPFAM" id="SSF48403">
    <property type="entry name" value="Ankyrin repeat"/>
    <property type="match status" value="1"/>
</dbReference>
<keyword evidence="1" id="KW-0677">Repeat</keyword>
<proteinExistence type="predicted"/>
<evidence type="ECO:0000256" key="2">
    <source>
        <dbReference type="ARBA" id="ARBA00023043"/>
    </source>
</evidence>
<dbReference type="Proteomes" id="UP000315167">
    <property type="component" value="Unassembled WGS sequence"/>
</dbReference>
<name>A0A562KWH0_9GAMM</name>
<sequence>MRAALIHAMVLLLALSATACRGDTMDAKQVFTDPQVAALATAAARGDAADVREQIRQGADPDAQGDKGMNVLQYALAAQNPDGLKALLDNGADPSRPGLGGSTVIHNAAITDDAVYLEILLAHRADPDAPHGVTGAAPLASAAGPRTDKQFRLLLSAGADPDRADRTGNTPLHAAAMINAGAHVLALLKAGANPRAKNAQGQTFQAYYFKLPAERLGADARQERSEVVAWLREQDVALEAGAG</sequence>
<accession>A0A562KWH0</accession>
<feature type="repeat" description="ANK" evidence="3">
    <location>
        <begin position="134"/>
        <end position="166"/>
    </location>
</feature>
<feature type="chain" id="PRO_5021763913" evidence="4">
    <location>
        <begin position="20"/>
        <end position="243"/>
    </location>
</feature>
<keyword evidence="4" id="KW-0732">Signal</keyword>
<reference evidence="5 6" key="1">
    <citation type="journal article" date="2015" name="Stand. Genomic Sci.">
        <title>Genomic Encyclopedia of Bacterial and Archaeal Type Strains, Phase III: the genomes of soil and plant-associated and newly described type strains.</title>
        <authorList>
            <person name="Whitman W.B."/>
            <person name="Woyke T."/>
            <person name="Klenk H.P."/>
            <person name="Zhou Y."/>
            <person name="Lilburn T.G."/>
            <person name="Beck B.J."/>
            <person name="De Vos P."/>
            <person name="Vandamme P."/>
            <person name="Eisen J.A."/>
            <person name="Garrity G."/>
            <person name="Hugenholtz P."/>
            <person name="Kyrpides N.C."/>
        </authorList>
    </citation>
    <scope>NUCLEOTIDE SEQUENCE [LARGE SCALE GENOMIC DNA]</scope>
    <source>
        <strain evidence="5 6">CGMCC 1.10821</strain>
    </source>
</reference>
<dbReference type="PANTHER" id="PTHR24171:SF8">
    <property type="entry name" value="BRCA1-ASSOCIATED RING DOMAIN PROTEIN 1"/>
    <property type="match status" value="1"/>
</dbReference>
<feature type="repeat" description="ANK" evidence="3">
    <location>
        <begin position="167"/>
        <end position="199"/>
    </location>
</feature>
<evidence type="ECO:0000313" key="5">
    <source>
        <dbReference type="EMBL" id="TWH99751.1"/>
    </source>
</evidence>
<evidence type="ECO:0000313" key="6">
    <source>
        <dbReference type="Proteomes" id="UP000315167"/>
    </source>
</evidence>
<keyword evidence="2 3" id="KW-0040">ANK repeat</keyword>
<dbReference type="AlphaFoldDB" id="A0A562KWH0"/>
<dbReference type="GO" id="GO:0004842">
    <property type="term" value="F:ubiquitin-protein transferase activity"/>
    <property type="evidence" value="ECO:0007669"/>
    <property type="project" value="TreeGrafter"/>
</dbReference>
<dbReference type="OrthoDB" id="6020170at2"/>
<evidence type="ECO:0000256" key="3">
    <source>
        <dbReference type="PROSITE-ProRule" id="PRU00023"/>
    </source>
</evidence>
<dbReference type="GO" id="GO:0085020">
    <property type="term" value="P:protein K6-linked ubiquitination"/>
    <property type="evidence" value="ECO:0007669"/>
    <property type="project" value="TreeGrafter"/>
</dbReference>
<dbReference type="InterPro" id="IPR036770">
    <property type="entry name" value="Ankyrin_rpt-contain_sf"/>
</dbReference>
<evidence type="ECO:0000256" key="4">
    <source>
        <dbReference type="SAM" id="SignalP"/>
    </source>
</evidence>
<dbReference type="Gene3D" id="1.25.40.20">
    <property type="entry name" value="Ankyrin repeat-containing domain"/>
    <property type="match status" value="2"/>
</dbReference>